<evidence type="ECO:0000313" key="1">
    <source>
        <dbReference type="EMBL" id="EMZ24699.1"/>
    </source>
</evidence>
<keyword evidence="2" id="KW-1185">Reference proteome</keyword>
<comment type="caution">
    <text evidence="1">The sequence shown here is derived from an EMBL/GenBank/DDBJ whole genome shotgun (WGS) entry which is preliminary data.</text>
</comment>
<dbReference type="STRING" id="1235802.C823_03003"/>
<sequence length="62" mass="7210">MSKEEIMKNAMDDFGEIQEYMTSAHKENATETYAKLKKKYLRLKALLNNLGVNLTDIDEIKE</sequence>
<dbReference type="HOGENOM" id="CLU_207730_0_0_9"/>
<organism evidence="1 2">
    <name type="scientific">Eubacterium plexicaudatum ASF492</name>
    <dbReference type="NCBI Taxonomy" id="1235802"/>
    <lineage>
        <taxon>Bacteria</taxon>
        <taxon>Bacillati</taxon>
        <taxon>Bacillota</taxon>
        <taxon>Clostridia</taxon>
        <taxon>Eubacteriales</taxon>
        <taxon>Eubacteriaceae</taxon>
        <taxon>Eubacterium</taxon>
    </lineage>
</organism>
<protein>
    <submittedName>
        <fullName evidence="1">Uncharacterized protein</fullName>
    </submittedName>
</protein>
<dbReference type="EMBL" id="AQFT01000092">
    <property type="protein sequence ID" value="EMZ24699.1"/>
    <property type="molecule type" value="Genomic_DNA"/>
</dbReference>
<dbReference type="AlphaFoldDB" id="N2AJU6"/>
<name>N2AJU6_9FIRM</name>
<gene>
    <name evidence="1" type="ORF">C823_03003</name>
</gene>
<reference evidence="1 2" key="1">
    <citation type="journal article" date="2014" name="Genome Announc.">
        <title>Draft genome sequences of the altered schaedler flora, a defined bacterial community from gnotobiotic mice.</title>
        <authorList>
            <person name="Wannemuehler M.J."/>
            <person name="Overstreet A.M."/>
            <person name="Ward D.V."/>
            <person name="Phillips G.J."/>
        </authorList>
    </citation>
    <scope>NUCLEOTIDE SEQUENCE [LARGE SCALE GENOMIC DNA]</scope>
    <source>
        <strain evidence="1 2">ASF492</strain>
    </source>
</reference>
<dbReference type="Proteomes" id="UP000012589">
    <property type="component" value="Unassembled WGS sequence"/>
</dbReference>
<proteinExistence type="predicted"/>
<accession>N2AJU6</accession>
<evidence type="ECO:0000313" key="2">
    <source>
        <dbReference type="Proteomes" id="UP000012589"/>
    </source>
</evidence>
<dbReference type="PATRIC" id="fig|1235802.3.peg.3173"/>